<name>A0ABY5DRJ0_9ACTN</name>
<proteinExistence type="predicted"/>
<dbReference type="Pfam" id="PF01312">
    <property type="entry name" value="Bac_export_2"/>
    <property type="match status" value="1"/>
</dbReference>
<dbReference type="Proteomes" id="UP001056035">
    <property type="component" value="Chromosome"/>
</dbReference>
<dbReference type="PANTHER" id="PTHR30531">
    <property type="entry name" value="FLAGELLAR BIOSYNTHETIC PROTEIN FLHB"/>
    <property type="match status" value="1"/>
</dbReference>
<accession>A0ABY5DRJ0</accession>
<sequence length="104" mass="10905">MSAPERPPVPAVPGAPGRPLRATALRYRAGTDTAPVVVAGGSGHVAQRIVDTAREAGVPVREDAALLQALEQLKVGREIPEELYGAVAEALVWAYRLTRATGRA</sequence>
<dbReference type="SUPFAM" id="SSF160544">
    <property type="entry name" value="EscU C-terminal domain-like"/>
    <property type="match status" value="1"/>
</dbReference>
<gene>
    <name evidence="1" type="ORF">NBH00_00185</name>
</gene>
<dbReference type="EMBL" id="CP098502">
    <property type="protein sequence ID" value="UTI64643.1"/>
    <property type="molecule type" value="Genomic_DNA"/>
</dbReference>
<protein>
    <submittedName>
        <fullName evidence="1">EscU/YscU/HrcU family type III secretion system export apparatus switch protein</fullName>
    </submittedName>
</protein>
<dbReference type="RefSeq" id="WP_254571343.1">
    <property type="nucleotide sequence ID" value="NZ_CP098502.1"/>
</dbReference>
<dbReference type="PANTHER" id="PTHR30531:SF12">
    <property type="entry name" value="FLAGELLAR BIOSYNTHETIC PROTEIN FLHB"/>
    <property type="match status" value="1"/>
</dbReference>
<reference evidence="1 2" key="1">
    <citation type="submission" date="2022-06" db="EMBL/GenBank/DDBJ databases">
        <title>Paraconexibacter antarcticus.</title>
        <authorList>
            <person name="Kim C.S."/>
        </authorList>
    </citation>
    <scope>NUCLEOTIDE SEQUENCE [LARGE SCALE GENOMIC DNA]</scope>
    <source>
        <strain evidence="1 2">02-257</strain>
    </source>
</reference>
<keyword evidence="2" id="KW-1185">Reference proteome</keyword>
<dbReference type="InterPro" id="IPR029025">
    <property type="entry name" value="T3SS_substrate_exporter_C"/>
</dbReference>
<dbReference type="Gene3D" id="3.40.1690.10">
    <property type="entry name" value="secretion proteins EscU"/>
    <property type="match status" value="1"/>
</dbReference>
<dbReference type="InterPro" id="IPR006135">
    <property type="entry name" value="T3SS_substrate_exporter"/>
</dbReference>
<evidence type="ECO:0000313" key="2">
    <source>
        <dbReference type="Proteomes" id="UP001056035"/>
    </source>
</evidence>
<evidence type="ECO:0000313" key="1">
    <source>
        <dbReference type="EMBL" id="UTI64643.1"/>
    </source>
</evidence>
<organism evidence="1 2">
    <name type="scientific">Paraconexibacter antarcticus</name>
    <dbReference type="NCBI Taxonomy" id="2949664"/>
    <lineage>
        <taxon>Bacteria</taxon>
        <taxon>Bacillati</taxon>
        <taxon>Actinomycetota</taxon>
        <taxon>Thermoleophilia</taxon>
        <taxon>Solirubrobacterales</taxon>
        <taxon>Paraconexibacteraceae</taxon>
        <taxon>Paraconexibacter</taxon>
    </lineage>
</organism>